<keyword evidence="1" id="KW-0614">Plasmid</keyword>
<sequence length="132" mass="15335">MNEDILNNLNYFSEVTQRTLSAFHTFGSDASLIDEINSIKRFITNAKVNKLVKVKRREDGKFIRYFSDNSCDIVDLEDLSKPAYYENKYDFSVIEKALSQNINPISSLKLSNSIEHIKNKKIEKPSEIIFFM</sequence>
<dbReference type="PIR" id="S15966">
    <property type="entry name" value="S15966"/>
</dbReference>
<organism evidence="1">
    <name type="scientific">Lachancea kluyveri</name>
    <name type="common">Yeast</name>
    <name type="synonym">Saccharomyces kluyveri</name>
    <dbReference type="NCBI Taxonomy" id="4934"/>
    <lineage>
        <taxon>Eukaryota</taxon>
        <taxon>Fungi</taxon>
        <taxon>Dikarya</taxon>
        <taxon>Ascomycota</taxon>
        <taxon>Saccharomycotina</taxon>
        <taxon>Saccharomycetes</taxon>
        <taxon>Saccharomycetales</taxon>
        <taxon>Saccharomycetaceae</taxon>
        <taxon>Lachancea</taxon>
    </lineage>
</organism>
<geneLocation type="plasmid" evidence="1">
    <name>pSKL</name>
</geneLocation>
<proteinExistence type="predicted"/>
<name>Q09059_LACKL</name>
<dbReference type="AlphaFoldDB" id="Q09059"/>
<reference evidence="1" key="1">
    <citation type="journal article" date="1991" name="Mol. Gen. Genet.">
        <title>Genome organization of the linear plasmid, pSKL, isolated from Saccharomyces kluyveri.</title>
        <authorList>
            <person name="Hishinuma F."/>
            <person name="Hirai K."/>
        </authorList>
    </citation>
    <scope>NUCLEOTIDE SEQUENCE</scope>
    <source>
        <strain evidence="1">UVC40</strain>
        <plasmid evidence="1">pSKL</plasmid>
    </source>
</reference>
<protein>
    <submittedName>
        <fullName evidence="1">S.kluyveri linear plasmid pSKL DNA for open reading frames 1-10</fullName>
    </submittedName>
</protein>
<dbReference type="EMBL" id="X54850">
    <property type="protein sequence ID" value="CAA38626.1"/>
    <property type="molecule type" value="Genomic_DNA"/>
</dbReference>
<accession>Q09059</accession>
<evidence type="ECO:0000313" key="1">
    <source>
        <dbReference type="EMBL" id="CAA38626.1"/>
    </source>
</evidence>